<gene>
    <name evidence="1" type="ORF">ACCAA_440015</name>
</gene>
<evidence type="ECO:0000313" key="1">
    <source>
        <dbReference type="EMBL" id="SBT07494.1"/>
    </source>
</evidence>
<reference evidence="1 2" key="1">
    <citation type="submission" date="2016-06" db="EMBL/GenBank/DDBJ databases">
        <authorList>
            <person name="Kjaerup R.B."/>
            <person name="Dalgaard T.S."/>
            <person name="Juul-Madsen H.R."/>
        </authorList>
    </citation>
    <scope>NUCLEOTIDE SEQUENCE [LARGE SCALE GENOMIC DNA]</scope>
    <source>
        <strain evidence="1">3</strain>
    </source>
</reference>
<dbReference type="Proteomes" id="UP000199169">
    <property type="component" value="Unassembled WGS sequence"/>
</dbReference>
<sequence length="712" mass="76680">MRLIPDSGTRTLRGSAHWQLCALRDTARVDDVLMLAPASADDGGAGAAAKPFSGGYAGMAFDRRCRLFHPRPEGGAVDYVLWGQTSALGVHDSAPQPFAITAAGTEVDGSVSGDLPKRPLALAGDEADYLYVADPDAKAVWLVDTWQQEVARRIEFDQPPLDLAACGAEVFVLLADGSTWQLAPCPAPIRTVWPVLAGAERLTVSASARGGHLAWVLSRSGQFDASLYALHLDKSITVPFCTDIASEAEHPEFGTLVIIAQLPGDHFLRLRLLGNQPTLLPPLVAPHYDGRGIALAPDCRVAYWTAQGLRHAAPARAQYRQRGLLFAFALDAEHDQTPWGRLVVDACLPAGTSLRFRAFTRDDLEFDDPVDGKGLSSETPVLSQHTWDTVAGEMQALFRDPSQGPLAPAPGEGFARYDAPLIVSPGRYLWLVFEFTGTRSKSPRLRSACVEYPGHDLLSKLPRTLWRDPASRDFLFRYLMSPAAMLDEWQAVAGDRHRLLDSRIAPEQALPWLASFLGLVLDPCWPPAVQRRMIAEAATLFRSRGTLASLQRMVEILSGAQVVVIEHFRLRGGGVVGNPQVNASQAVLGVGYRVGGVIGDPRRQSLATDSPAAAGDLEDFDDFAHRFTVSVVAALDASQLACVRRLIELHKPAHTDFALCTASSGIRASLGAHVGISSVIGKSAGFERGILGDAVLGAGYLLGRPELDREGT</sequence>
<dbReference type="EMBL" id="FLQX01000121">
    <property type="protein sequence ID" value="SBT07494.1"/>
    <property type="molecule type" value="Genomic_DNA"/>
</dbReference>
<dbReference type="STRING" id="1860102.ACCAA_440015"/>
<dbReference type="AlphaFoldDB" id="A0A1A8XQR6"/>
<keyword evidence="2" id="KW-1185">Reference proteome</keyword>
<name>A0A1A8XQR6_9PROT</name>
<dbReference type="InterPro" id="IPR006521">
    <property type="entry name" value="Tail_protein_I"/>
</dbReference>
<organism evidence="1 2">
    <name type="scientific">Candidatus Accumulibacter aalborgensis</name>
    <dbReference type="NCBI Taxonomy" id="1860102"/>
    <lineage>
        <taxon>Bacteria</taxon>
        <taxon>Pseudomonadati</taxon>
        <taxon>Pseudomonadota</taxon>
        <taxon>Betaproteobacteria</taxon>
        <taxon>Candidatus Accumulibacter</taxon>
    </lineage>
</organism>
<dbReference type="RefSeq" id="WP_186407730.1">
    <property type="nucleotide sequence ID" value="NZ_FLQX01000121.1"/>
</dbReference>
<evidence type="ECO:0000313" key="2">
    <source>
        <dbReference type="Proteomes" id="UP000199169"/>
    </source>
</evidence>
<protein>
    <submittedName>
        <fullName evidence="1">Phage tail protein</fullName>
    </submittedName>
</protein>
<accession>A0A1A8XQR6</accession>
<proteinExistence type="predicted"/>
<dbReference type="Pfam" id="PF09684">
    <property type="entry name" value="Tail_P2_I"/>
    <property type="match status" value="1"/>
</dbReference>